<dbReference type="KEGG" id="mtw:CQW49_07920"/>
<keyword evidence="2" id="KW-1185">Reference proteome</keyword>
<dbReference type="InterPro" id="IPR006498">
    <property type="entry name" value="Tail_tube"/>
</dbReference>
<dbReference type="AlphaFoldDB" id="A0A2D2CYL0"/>
<sequence>MAGSLLIWQEANLYAGDNGPNNSKHLTLTNIKIVAAKEVTHTHSPGGGAGQIKLGMGILEAPEVSFKLIGVDPQTMGLFRFGESGLQYYTLYGVVRDKLTGVAIERKLVLRGRMTSVEESEFTRERATEQDHMISEIMSFSLTHDRQEIWGYEFSPPSWRVNGVDTRSAENAILRI</sequence>
<proteinExistence type="predicted"/>
<dbReference type="Pfam" id="PF04985">
    <property type="entry name" value="Phage_tube"/>
    <property type="match status" value="1"/>
</dbReference>
<accession>A0A2D2CYL0</accession>
<reference evidence="2" key="1">
    <citation type="submission" date="2017-10" db="EMBL/GenBank/DDBJ databases">
        <title>Completed PacBio SMRT sequence of Methylosinus trichosporium OB3b reveals presence of a third large plasmid.</title>
        <authorList>
            <person name="Charles T.C."/>
            <person name="Lynch M.D.J."/>
            <person name="Heil J.R."/>
            <person name="Cheng J."/>
        </authorList>
    </citation>
    <scope>NUCLEOTIDE SEQUENCE [LARGE SCALE GENOMIC DNA]</scope>
    <source>
        <strain evidence="2">OB3b</strain>
    </source>
</reference>
<dbReference type="EMBL" id="CP023737">
    <property type="protein sequence ID" value="ATQ67830.1"/>
    <property type="molecule type" value="Genomic_DNA"/>
</dbReference>
<gene>
    <name evidence="1" type="ORF">CQW49_07920</name>
</gene>
<name>A0A2D2CYL0_METT3</name>
<dbReference type="STRING" id="595536.GCA_000178815_03566"/>
<organism evidence="1 2">
    <name type="scientific">Methylosinus trichosporium (strain ATCC 35070 / NCIMB 11131 / UNIQEM 75 / OB3b)</name>
    <dbReference type="NCBI Taxonomy" id="595536"/>
    <lineage>
        <taxon>Bacteria</taxon>
        <taxon>Pseudomonadati</taxon>
        <taxon>Pseudomonadota</taxon>
        <taxon>Alphaproteobacteria</taxon>
        <taxon>Hyphomicrobiales</taxon>
        <taxon>Methylocystaceae</taxon>
        <taxon>Methylosinus</taxon>
    </lineage>
</organism>
<dbReference type="RefSeq" id="WP_003611054.1">
    <property type="nucleotide sequence ID" value="NZ_ADVE02000001.1"/>
</dbReference>
<evidence type="ECO:0000313" key="1">
    <source>
        <dbReference type="EMBL" id="ATQ67830.1"/>
    </source>
</evidence>
<dbReference type="Proteomes" id="UP000230709">
    <property type="component" value="Chromosome"/>
</dbReference>
<protein>
    <submittedName>
        <fullName evidence="1">Phage tail protein</fullName>
    </submittedName>
</protein>
<evidence type="ECO:0000313" key="2">
    <source>
        <dbReference type="Proteomes" id="UP000230709"/>
    </source>
</evidence>